<dbReference type="InterPro" id="IPR048503">
    <property type="entry name" value="NamZ_C"/>
</dbReference>
<dbReference type="PANTHER" id="PTHR42915">
    <property type="entry name" value="HYPOTHETICAL 460 KDA PROTEIN IN FEUA-SIGW INTERGENIC REGION [PRECURSOR]"/>
    <property type="match status" value="1"/>
</dbReference>
<dbReference type="Gene3D" id="3.40.50.12170">
    <property type="entry name" value="Uncharacterised protein PF07075, DUF1343"/>
    <property type="match status" value="1"/>
</dbReference>
<sequence>MEELELVKCGVDLLEKYKELFKGKRIGLITSPSGVNQDMKSTIEIFHENFNLTALFSPEHGVRGEFQAGEKVKGYVDERTGVKVYSLYGDTKKPTPEMLEEIDVLVIDVQDVGSRYYTYLYTMAYAMEACKENGKEFVVLDRPNPIGGLKVEGNILDTKFRSFVGWYPIPQRYGLTIGELSHLFNKEFGINCDLHVVKLEGWKRDMYYDETGLLWVNPSPNISSLDAAVLYSGTCLFEGTNISEGRGTTRPFEIIGAPWIDPYKLADSMNKKGLKGVVFRPVYFIPSFSKHKGQLCKGVQIHVKDRKAVDSVEVGIKLLYEIIRQSGENFEWLPPYGESNVYFIDLLAGTDELRLMKYDEDQLLDKWKRESEEFKRLKESYHFYE</sequence>
<gene>
    <name evidence="3" type="ORF">CDSM653_00204</name>
</gene>
<feature type="domain" description="Peptidoglycan beta-N-acetylmuramidase NamZ N-terminal" evidence="1">
    <location>
        <begin position="26"/>
        <end position="225"/>
    </location>
</feature>
<name>B7R5Y4_9THEO</name>
<dbReference type="GO" id="GO:0033922">
    <property type="term" value="F:peptidoglycan beta-N-acetylmuramidase activity"/>
    <property type="evidence" value="ECO:0007669"/>
    <property type="project" value="InterPro"/>
</dbReference>
<organism evidence="3 4">
    <name type="scientific">Caldanaerobacter subterraneus subsp. pacificus DSM 12653</name>
    <dbReference type="NCBI Taxonomy" id="391606"/>
    <lineage>
        <taxon>Bacteria</taxon>
        <taxon>Bacillati</taxon>
        <taxon>Bacillota</taxon>
        <taxon>Clostridia</taxon>
        <taxon>Thermoanaerobacterales</taxon>
        <taxon>Thermoanaerobacteraceae</taxon>
        <taxon>Caldanaerobacter</taxon>
    </lineage>
</organism>
<feature type="domain" description="Peptidoglycan beta-N-acetylmuramidase NamZ C-terminal" evidence="2">
    <location>
        <begin position="230"/>
        <end position="384"/>
    </location>
</feature>
<dbReference type="PANTHER" id="PTHR42915:SF1">
    <property type="entry name" value="PEPTIDOGLYCAN BETA-N-ACETYLMURAMIDASE NAMZ"/>
    <property type="match status" value="1"/>
</dbReference>
<dbReference type="Pfam" id="PF07075">
    <property type="entry name" value="NamZ_N"/>
    <property type="match status" value="1"/>
</dbReference>
<reference evidence="4" key="3">
    <citation type="submission" date="2015-02" db="EMBL/GenBank/DDBJ databases">
        <title>Genome analysis of three genomes within the thermophilic hydrogenogenic bacterial species Caldanaerobacter subterraneus.</title>
        <authorList>
            <person name="Sant'Anna F.H."/>
            <person name="Lebedinsky A."/>
            <person name="Sokolova T."/>
            <person name="Robb F.T."/>
            <person name="Gonzalez J.M."/>
        </authorList>
    </citation>
    <scope>NUCLEOTIDE SEQUENCE [LARGE SCALE GENOMIC DNA]</scope>
    <source>
        <strain evidence="4">DSM 12653</strain>
    </source>
</reference>
<reference evidence="3 4" key="2">
    <citation type="journal article" date="2015" name="BMC Genomics">
        <title>Analysis of three genomes within the thermophilic bacterial species Caldanaerobacter subterraneus with a focus on carbon monoxide dehydrogenase evolution and hydrolase diversity.</title>
        <authorList>
            <person name="Sant'Anna F.H."/>
            <person name="Lebedinsky A.V."/>
            <person name="Sokolova T.G."/>
            <person name="Robb F.T."/>
            <person name="Gonzalez J.M."/>
        </authorList>
    </citation>
    <scope>NUCLEOTIDE SEQUENCE [LARGE SCALE GENOMIC DNA]</scope>
    <source>
        <strain evidence="3 4">DSM 12653</strain>
    </source>
</reference>
<evidence type="ECO:0000259" key="2">
    <source>
        <dbReference type="Pfam" id="PF20732"/>
    </source>
</evidence>
<evidence type="ECO:0000313" key="3">
    <source>
        <dbReference type="EMBL" id="KKC30780.1"/>
    </source>
</evidence>
<dbReference type="PIRSF" id="PIRSF016719">
    <property type="entry name" value="UCP016719"/>
    <property type="match status" value="1"/>
</dbReference>
<dbReference type="EMBL" id="ABXP02000026">
    <property type="protein sequence ID" value="KKC30780.1"/>
    <property type="molecule type" value="Genomic_DNA"/>
</dbReference>
<reference evidence="3 4" key="1">
    <citation type="submission" date="2008-07" db="EMBL/GenBank/DDBJ databases">
        <authorList>
            <person name="Gonzalez J."/>
            <person name="Sokolova T."/>
            <person name="Ferriera S."/>
            <person name="Johnson J."/>
            <person name="Kravitz S."/>
            <person name="Beeson K."/>
            <person name="Sutton G."/>
            <person name="Rogers Y.-H."/>
            <person name="Friedman R."/>
            <person name="Frazier M."/>
            <person name="Venter J.C."/>
        </authorList>
    </citation>
    <scope>NUCLEOTIDE SEQUENCE [LARGE SCALE GENOMIC DNA]</scope>
    <source>
        <strain evidence="3 4">DSM 12653</strain>
    </source>
</reference>
<dbReference type="Gene3D" id="3.90.1150.140">
    <property type="match status" value="1"/>
</dbReference>
<evidence type="ECO:0000259" key="1">
    <source>
        <dbReference type="Pfam" id="PF07075"/>
    </source>
</evidence>
<evidence type="ECO:0000313" key="4">
    <source>
        <dbReference type="Proteomes" id="UP000010146"/>
    </source>
</evidence>
<evidence type="ECO:0008006" key="5">
    <source>
        <dbReference type="Google" id="ProtNLM"/>
    </source>
</evidence>
<comment type="caution">
    <text evidence="3">The sequence shown here is derived from an EMBL/GenBank/DDBJ whole genome shotgun (WGS) entry which is preliminary data.</text>
</comment>
<dbReference type="Proteomes" id="UP000010146">
    <property type="component" value="Unassembled WGS sequence"/>
</dbReference>
<proteinExistence type="predicted"/>
<dbReference type="InterPro" id="IPR008302">
    <property type="entry name" value="NamZ"/>
</dbReference>
<dbReference type="Pfam" id="PF20732">
    <property type="entry name" value="NamZ_C"/>
    <property type="match status" value="1"/>
</dbReference>
<protein>
    <recommendedName>
        <fullName evidence="5">DUF1343 domain-containing protein</fullName>
    </recommendedName>
</protein>
<dbReference type="InterPro" id="IPR048502">
    <property type="entry name" value="NamZ_N"/>
</dbReference>
<accession>B7R5Y4</accession>
<dbReference type="AlphaFoldDB" id="B7R5Y4"/>